<proteinExistence type="predicted"/>
<feature type="compositionally biased region" description="Low complexity" evidence="1">
    <location>
        <begin position="393"/>
        <end position="402"/>
    </location>
</feature>
<name>A0A061J9P3_TRYRA</name>
<feature type="compositionally biased region" description="Polar residues" evidence="1">
    <location>
        <begin position="73"/>
        <end position="85"/>
    </location>
</feature>
<dbReference type="Proteomes" id="UP000031737">
    <property type="component" value="Unassembled WGS sequence"/>
</dbReference>
<evidence type="ECO:0000313" key="3">
    <source>
        <dbReference type="EMBL" id="ESL12153.1"/>
    </source>
</evidence>
<protein>
    <recommendedName>
        <fullName evidence="2">LysM domain-containing protein</fullName>
    </recommendedName>
</protein>
<sequence>MDGVQYQIEQLQYALGQLDPHRMLAPEDASQLQMGLANTTAIARRVVERQSRRTFPMRLTGVGVPSNVRPTLPSVSPLTTFSSSGEVHRKKPSHGLGSGPTSTGGKWSDAGESLPQQGDRGREGECFYETVLTVAMQHRVSVDEIRRYNPQLSEYKDEDALPKNTYIKMKLQMSPLPQYEDNTGQSPVDPRVERRQTYPEATASTELPMPLAPLPATQEALRRPMNLQVMLMRGGEKSPSRESQTDHMDSSDGPLMQLPSPSPDKVNLSRGGNSTNHVIASELHDHSHTTDINSVHSTIAPAAAVAIAAAATVAGAGNDSAVAGVFKGKLSARSPAEVNSAAFEAAPNSLCALKLARPPLTQRKSTVSSANTNAISRYANQLWAGDRDYSLTTDSSSFHSTPTPTPTPNVSPQPNKKKNLEESARARRGGLTTTVPPPPSLETKSGWQTMVPAAETFLEDSSFESKGLSPIAKTSPQPIESDDEYDTLNSIALKYNVTIKVVLQWNPYLMAYEADDPLPANLPILLPVPQKS</sequence>
<dbReference type="AlphaFoldDB" id="A0A061J9P3"/>
<comment type="caution">
    <text evidence="3">The sequence shown here is derived from an EMBL/GenBank/DDBJ whole genome shotgun (WGS) entry which is preliminary data.</text>
</comment>
<dbReference type="CDD" id="cd00118">
    <property type="entry name" value="LysM"/>
    <property type="match status" value="1"/>
</dbReference>
<gene>
    <name evidence="3" type="ORF">TRSC58_00084</name>
</gene>
<dbReference type="InterPro" id="IPR018392">
    <property type="entry name" value="LysM"/>
</dbReference>
<feature type="region of interest" description="Disordered" evidence="1">
    <location>
        <begin position="393"/>
        <end position="446"/>
    </location>
</feature>
<accession>A0A061J9P3</accession>
<feature type="region of interest" description="Disordered" evidence="1">
    <location>
        <begin position="68"/>
        <end position="121"/>
    </location>
</feature>
<keyword evidence="4" id="KW-1185">Reference proteome</keyword>
<evidence type="ECO:0000256" key="1">
    <source>
        <dbReference type="SAM" id="MobiDB-lite"/>
    </source>
</evidence>
<feature type="compositionally biased region" description="Basic and acidic residues" evidence="1">
    <location>
        <begin position="234"/>
        <end position="250"/>
    </location>
</feature>
<organism evidence="3 4">
    <name type="scientific">Trypanosoma rangeli SC58</name>
    <dbReference type="NCBI Taxonomy" id="429131"/>
    <lineage>
        <taxon>Eukaryota</taxon>
        <taxon>Discoba</taxon>
        <taxon>Euglenozoa</taxon>
        <taxon>Kinetoplastea</taxon>
        <taxon>Metakinetoplastina</taxon>
        <taxon>Trypanosomatida</taxon>
        <taxon>Trypanosomatidae</taxon>
        <taxon>Trypanosoma</taxon>
        <taxon>Herpetosoma</taxon>
    </lineage>
</organism>
<dbReference type="VEuPathDB" id="TriTrypDB:TRSC58_00084"/>
<feature type="domain" description="LysM" evidence="2">
    <location>
        <begin position="486"/>
        <end position="506"/>
    </location>
</feature>
<evidence type="ECO:0000259" key="2">
    <source>
        <dbReference type="Pfam" id="PF01476"/>
    </source>
</evidence>
<dbReference type="Pfam" id="PF01476">
    <property type="entry name" value="LysM"/>
    <property type="match status" value="1"/>
</dbReference>
<dbReference type="EMBL" id="AUPL01000084">
    <property type="protein sequence ID" value="ESL12153.1"/>
    <property type="molecule type" value="Genomic_DNA"/>
</dbReference>
<evidence type="ECO:0000313" key="4">
    <source>
        <dbReference type="Proteomes" id="UP000031737"/>
    </source>
</evidence>
<dbReference type="OrthoDB" id="248656at2759"/>
<feature type="region of interest" description="Disordered" evidence="1">
    <location>
        <begin position="234"/>
        <end position="269"/>
    </location>
</feature>
<reference evidence="3 4" key="1">
    <citation type="submission" date="2013-07" db="EMBL/GenBank/DDBJ databases">
        <authorList>
            <person name="Stoco P.H."/>
            <person name="Wagner G."/>
            <person name="Gerber A."/>
            <person name="Zaha A."/>
            <person name="Thompson C."/>
            <person name="Bartholomeu D.C."/>
            <person name="Luckemeyer D.D."/>
            <person name="Bahia D."/>
            <person name="Loreto E."/>
            <person name="Prestes E.B."/>
            <person name="Lima F.M."/>
            <person name="Rodrigues-Luiz G."/>
            <person name="Vallejo G.A."/>
            <person name="Filho J.F."/>
            <person name="Monteiro K.M."/>
            <person name="Tyler K.M."/>
            <person name="de Almeida L.G."/>
            <person name="Ortiz M.F."/>
            <person name="Siervo M.A."/>
            <person name="de Moraes M.H."/>
            <person name="Cunha O.L."/>
            <person name="Mendonca-Neto R."/>
            <person name="Silva R."/>
            <person name="Teixeira S.M."/>
            <person name="Murta S.M."/>
            <person name="Sincero T.C."/>
            <person name="Mendes T.A."/>
            <person name="Urmenyi T.P."/>
            <person name="Silva V.G."/>
            <person name="da Rocha W.D."/>
            <person name="Andersson B."/>
            <person name="Romanha A.J."/>
            <person name="Steindel M."/>
            <person name="de Vasconcelos A.T."/>
            <person name="Grisard E.C."/>
        </authorList>
    </citation>
    <scope>NUCLEOTIDE SEQUENCE [LARGE SCALE GENOMIC DNA]</scope>
    <source>
        <strain evidence="3 4">SC58</strain>
    </source>
</reference>